<dbReference type="InterPro" id="IPR027417">
    <property type="entry name" value="P-loop_NTPase"/>
</dbReference>
<evidence type="ECO:0000259" key="13">
    <source>
        <dbReference type="PROSITE" id="PS51195"/>
    </source>
</evidence>
<feature type="domain" description="DEAD-box RNA helicase Q" evidence="13">
    <location>
        <begin position="3"/>
        <end position="32"/>
    </location>
</feature>
<keyword evidence="5" id="KW-0347">Helicase</keyword>
<comment type="similarity">
    <text evidence="1">Belongs to the DEAD box helicase family. DDX1 subfamily.</text>
</comment>
<dbReference type="AlphaFoldDB" id="A0A6B2KYT4"/>
<feature type="domain" description="Helicase C-terminal" evidence="12">
    <location>
        <begin position="464"/>
        <end position="664"/>
    </location>
</feature>
<dbReference type="SMART" id="SM00487">
    <property type="entry name" value="DEXDc"/>
    <property type="match status" value="1"/>
</dbReference>
<dbReference type="Pfam" id="PF00622">
    <property type="entry name" value="SPRY"/>
    <property type="match status" value="1"/>
</dbReference>
<name>A0A6B2KYT4_9EUKA</name>
<organism evidence="14">
    <name type="scientific">Arcella intermedia</name>
    <dbReference type="NCBI Taxonomy" id="1963864"/>
    <lineage>
        <taxon>Eukaryota</taxon>
        <taxon>Amoebozoa</taxon>
        <taxon>Tubulinea</taxon>
        <taxon>Elardia</taxon>
        <taxon>Arcellinida</taxon>
        <taxon>Sphaerothecina</taxon>
        <taxon>Arcellidae</taxon>
        <taxon>Arcella</taxon>
    </lineage>
</organism>
<evidence type="ECO:0000256" key="8">
    <source>
        <dbReference type="ARBA" id="ARBA00032348"/>
    </source>
</evidence>
<evidence type="ECO:0000313" key="14">
    <source>
        <dbReference type="EMBL" id="NDV29852.1"/>
    </source>
</evidence>
<dbReference type="Pfam" id="PF00270">
    <property type="entry name" value="DEAD"/>
    <property type="match status" value="2"/>
</dbReference>
<keyword evidence="4" id="KW-0378">Hydrolase</keyword>
<evidence type="ECO:0000256" key="9">
    <source>
        <dbReference type="PROSITE-ProRule" id="PRU00552"/>
    </source>
</evidence>
<dbReference type="InterPro" id="IPR050079">
    <property type="entry name" value="DEAD_box_RNA_helicase"/>
</dbReference>
<dbReference type="GO" id="GO:0003724">
    <property type="term" value="F:RNA helicase activity"/>
    <property type="evidence" value="ECO:0007669"/>
    <property type="project" value="InterPro"/>
</dbReference>
<dbReference type="PROSITE" id="PS51192">
    <property type="entry name" value="HELICASE_ATP_BIND_1"/>
    <property type="match status" value="1"/>
</dbReference>
<keyword evidence="6" id="KW-0269">Exonuclease</keyword>
<dbReference type="PANTHER" id="PTHR47959">
    <property type="entry name" value="ATP-DEPENDENT RNA HELICASE RHLE-RELATED"/>
    <property type="match status" value="1"/>
</dbReference>
<evidence type="ECO:0000256" key="2">
    <source>
        <dbReference type="ARBA" id="ARBA00022722"/>
    </source>
</evidence>
<dbReference type="GO" id="GO:0003676">
    <property type="term" value="F:nucleic acid binding"/>
    <property type="evidence" value="ECO:0007669"/>
    <property type="project" value="InterPro"/>
</dbReference>
<evidence type="ECO:0000256" key="3">
    <source>
        <dbReference type="ARBA" id="ARBA00022741"/>
    </source>
</evidence>
<dbReference type="InterPro" id="IPR043136">
    <property type="entry name" value="B30.2/SPRY_sf"/>
</dbReference>
<dbReference type="GO" id="GO:0005829">
    <property type="term" value="C:cytosol"/>
    <property type="evidence" value="ECO:0007669"/>
    <property type="project" value="TreeGrafter"/>
</dbReference>
<dbReference type="InterPro" id="IPR014001">
    <property type="entry name" value="Helicase_ATP-bd"/>
</dbReference>
<dbReference type="GO" id="GO:0005524">
    <property type="term" value="F:ATP binding"/>
    <property type="evidence" value="ECO:0007669"/>
    <property type="project" value="UniProtKB-KW"/>
</dbReference>
<dbReference type="SUPFAM" id="SSF49899">
    <property type="entry name" value="Concanavalin A-like lectins/glucanases"/>
    <property type="match status" value="1"/>
</dbReference>
<feature type="domain" description="Helicase ATP-binding" evidence="11">
    <location>
        <begin position="238"/>
        <end position="410"/>
    </location>
</feature>
<dbReference type="Gene3D" id="2.60.120.920">
    <property type="match status" value="1"/>
</dbReference>
<keyword evidence="3" id="KW-0547">Nucleotide-binding</keyword>
<keyword evidence="2" id="KW-0540">Nuclease</keyword>
<evidence type="ECO:0000259" key="11">
    <source>
        <dbReference type="PROSITE" id="PS51192"/>
    </source>
</evidence>
<dbReference type="InterPro" id="IPR014014">
    <property type="entry name" value="RNA_helicase_DEAD_Q_motif"/>
</dbReference>
<proteinExistence type="inferred from homology"/>
<dbReference type="InterPro" id="IPR001870">
    <property type="entry name" value="B30.2/SPRY"/>
</dbReference>
<sequence length="716" mass="79337">MAAQFESLGVMPEIVKALEQDLGWDLPRDIQEEAVPTILGGADVMAAAETGSGKTGAFALPLVQVVYETLREVSSDKAQPKEVNPRMNIDDREAGLTMNDTGLLCQSRNEKQWAGARGCFGVIKGKYYYEVTCRDAGLSRVGWSLASATFNLGTDNKGYGFGGTGKRSHGNQFDAYGMAFGKGNTVGCYIDCDQGKIHWSVDGKEFNPIPIQNNSIGSAWYPAIVLKNAEVELNMGDTPFKFPPQNGYIGLKSALPDCTTIKALGKLTTGRPPLALILEPSRELAQQTHEALKSFMKYLPPPQIRASLVVGGIDNSTLIKELKEGVDIVTGTIGRVEDLLGRDLSFKNIRFFVLDEADQMMEPDNFKSIQKFYSLIPKSDKPLQVLMFSATLHSEEIKKMSEQICKFPQIIDLKGKPTVPENVDHVILKIDPTKDDSLLKSITKKIQTDGVHARDRKHPGDKEALSENIKILKAEYLCRIIEKYHMDQALIFVRTKLDGDNLHTYFRSKDQGSMLGTFSSSVLHGGKGQKEREQSLDLFKKGEVRFLIATDVAARGIHIEGLPYVINYTLPSKPEIYVHRIGRTGRSDKIGLAISLVGVNEEKVWYHTCPSRGANCSNTKLVPEGGCTIWLDESQILKDIEGLISQPVPLLNADLSLPQTADLKQYGGAKAGKEDETVYFHKHLRPVVEDLVKLEESAQRSFWSLQLKFNRKNKAK</sequence>
<dbReference type="Pfam" id="PF00271">
    <property type="entry name" value="Helicase_C"/>
    <property type="match status" value="1"/>
</dbReference>
<dbReference type="CDD" id="cd12873">
    <property type="entry name" value="SPRY_DDX1"/>
    <property type="match status" value="1"/>
</dbReference>
<dbReference type="Gene3D" id="3.40.50.300">
    <property type="entry name" value="P-loop containing nucleotide triphosphate hydrolases"/>
    <property type="match status" value="3"/>
</dbReference>
<feature type="domain" description="B30.2/SPRY" evidence="10">
    <location>
        <begin position="55"/>
        <end position="240"/>
    </location>
</feature>
<evidence type="ECO:0000256" key="5">
    <source>
        <dbReference type="ARBA" id="ARBA00022806"/>
    </source>
</evidence>
<evidence type="ECO:0000259" key="10">
    <source>
        <dbReference type="PROSITE" id="PS50188"/>
    </source>
</evidence>
<dbReference type="PROSITE" id="PS50188">
    <property type="entry name" value="B302_SPRY"/>
    <property type="match status" value="1"/>
</dbReference>
<evidence type="ECO:0000256" key="4">
    <source>
        <dbReference type="ARBA" id="ARBA00022801"/>
    </source>
</evidence>
<dbReference type="SMART" id="SM00490">
    <property type="entry name" value="HELICc"/>
    <property type="match status" value="1"/>
</dbReference>
<dbReference type="InterPro" id="IPR003877">
    <property type="entry name" value="SPRY_dom"/>
</dbReference>
<dbReference type="EMBL" id="GIBP01000883">
    <property type="protein sequence ID" value="NDV29852.1"/>
    <property type="molecule type" value="Transcribed_RNA"/>
</dbReference>
<accession>A0A6B2KYT4</accession>
<reference evidence="14" key="1">
    <citation type="journal article" date="2020" name="J. Eukaryot. Microbiol.">
        <title>De novo Sequencing, Assembly and Annotation of the Transcriptome for the Free-Living Testate Amoeba Arcella intermedia.</title>
        <authorList>
            <person name="Ribeiro G.M."/>
            <person name="Porfirio-Sousa A.L."/>
            <person name="Maurer-Alcala X.X."/>
            <person name="Katz L.A."/>
            <person name="Lahr D.J.G."/>
        </authorList>
    </citation>
    <scope>NUCLEOTIDE SEQUENCE</scope>
</reference>
<dbReference type="CDD" id="cd18787">
    <property type="entry name" value="SF2_C_DEAD"/>
    <property type="match status" value="1"/>
</dbReference>
<keyword evidence="7" id="KW-0067">ATP-binding</keyword>
<evidence type="ECO:0000256" key="6">
    <source>
        <dbReference type="ARBA" id="ARBA00022839"/>
    </source>
</evidence>
<evidence type="ECO:0000259" key="12">
    <source>
        <dbReference type="PROSITE" id="PS51194"/>
    </source>
</evidence>
<evidence type="ECO:0000256" key="7">
    <source>
        <dbReference type="ARBA" id="ARBA00022840"/>
    </source>
</evidence>
<dbReference type="InterPro" id="IPR011545">
    <property type="entry name" value="DEAD/DEAH_box_helicase_dom"/>
</dbReference>
<dbReference type="GO" id="GO:0004527">
    <property type="term" value="F:exonuclease activity"/>
    <property type="evidence" value="ECO:0007669"/>
    <property type="project" value="UniProtKB-KW"/>
</dbReference>
<dbReference type="SMART" id="SM00449">
    <property type="entry name" value="SPRY"/>
    <property type="match status" value="1"/>
</dbReference>
<dbReference type="InterPro" id="IPR013320">
    <property type="entry name" value="ConA-like_dom_sf"/>
</dbReference>
<dbReference type="SUPFAM" id="SSF52540">
    <property type="entry name" value="P-loop containing nucleoside triphosphate hydrolases"/>
    <property type="match status" value="2"/>
</dbReference>
<dbReference type="InterPro" id="IPR001650">
    <property type="entry name" value="Helicase_C-like"/>
</dbReference>
<dbReference type="PROSITE" id="PS51195">
    <property type="entry name" value="Q_MOTIF"/>
    <property type="match status" value="1"/>
</dbReference>
<dbReference type="PANTHER" id="PTHR47959:SF13">
    <property type="entry name" value="ATP-DEPENDENT RNA HELICASE RHLE"/>
    <property type="match status" value="1"/>
</dbReference>
<evidence type="ECO:0000256" key="1">
    <source>
        <dbReference type="ARBA" id="ARBA00008765"/>
    </source>
</evidence>
<feature type="short sequence motif" description="Q motif" evidence="9">
    <location>
        <begin position="3"/>
        <end position="32"/>
    </location>
</feature>
<protein>
    <recommendedName>
        <fullName evidence="8">DEAD box protein 1</fullName>
    </recommendedName>
</protein>
<dbReference type="PROSITE" id="PS51194">
    <property type="entry name" value="HELICASE_CTER"/>
    <property type="match status" value="1"/>
</dbReference>